<accession>A0A6J5LNY4</accession>
<proteinExistence type="predicted"/>
<protein>
    <submittedName>
        <fullName evidence="1">Uncharacterized protein</fullName>
    </submittedName>
</protein>
<organism evidence="1">
    <name type="scientific">uncultured Caudovirales phage</name>
    <dbReference type="NCBI Taxonomy" id="2100421"/>
    <lineage>
        <taxon>Viruses</taxon>
        <taxon>Duplodnaviria</taxon>
        <taxon>Heunggongvirae</taxon>
        <taxon>Uroviricota</taxon>
        <taxon>Caudoviricetes</taxon>
        <taxon>Peduoviridae</taxon>
        <taxon>Maltschvirus</taxon>
        <taxon>Maltschvirus maltsch</taxon>
    </lineage>
</organism>
<reference evidence="1" key="1">
    <citation type="submission" date="2020-04" db="EMBL/GenBank/DDBJ databases">
        <authorList>
            <person name="Chiriac C."/>
            <person name="Salcher M."/>
            <person name="Ghai R."/>
            <person name="Kavagutti S V."/>
        </authorList>
    </citation>
    <scope>NUCLEOTIDE SEQUENCE</scope>
</reference>
<sequence>MATIIPKKSTVAGKVPTSNDLGLGEICLNHADHLLYSRHPGTGAVYAIGGASAAVERFWAFALIGNAIYLGSISTSEFPSTGSVYDVATWDINKTTTNDNGDVVSEASATGAWSNKTNLTYA</sequence>
<name>A0A6J5LNY4_9CAUD</name>
<evidence type="ECO:0000313" key="1">
    <source>
        <dbReference type="EMBL" id="CAB4136058.1"/>
    </source>
</evidence>
<gene>
    <name evidence="1" type="ORF">UFOVP300_35</name>
</gene>
<dbReference type="EMBL" id="LR796307">
    <property type="protein sequence ID" value="CAB4136058.1"/>
    <property type="molecule type" value="Genomic_DNA"/>
</dbReference>